<evidence type="ECO:0000256" key="1">
    <source>
        <dbReference type="SAM" id="MobiDB-lite"/>
    </source>
</evidence>
<protein>
    <submittedName>
        <fullName evidence="2">Uncharacterized protein</fullName>
    </submittedName>
</protein>
<dbReference type="Proteomes" id="UP000244904">
    <property type="component" value="Unassembled WGS sequence"/>
</dbReference>
<gene>
    <name evidence="2" type="ORF">PRI8871_02472</name>
</gene>
<dbReference type="RefSeq" id="WP_108886530.1">
    <property type="nucleotide sequence ID" value="NZ_OMOJ01000005.1"/>
</dbReference>
<evidence type="ECO:0000313" key="2">
    <source>
        <dbReference type="EMBL" id="SPF80662.1"/>
    </source>
</evidence>
<name>A0A2R8AXB3_9RHOB</name>
<accession>A0A2R8AXB3</accession>
<dbReference type="OrthoDB" id="7652274at2"/>
<reference evidence="3" key="1">
    <citation type="submission" date="2018-03" db="EMBL/GenBank/DDBJ databases">
        <authorList>
            <person name="Rodrigo-Torres L."/>
            <person name="Arahal R. D."/>
            <person name="Lucena T."/>
        </authorList>
    </citation>
    <scope>NUCLEOTIDE SEQUENCE [LARGE SCALE GENOMIC DNA]</scope>
    <source>
        <strain evidence="3">CECT 8871</strain>
    </source>
</reference>
<sequence>MTDTPNQTPRKPEMIAYHVKDRGEEKDAVWNRVGAAWQHRDGKGFDIQMDATPVDGRLTLREQKREEYHEQRKAAPTREQEQSRTR</sequence>
<dbReference type="EMBL" id="OMOJ01000005">
    <property type="protein sequence ID" value="SPF80662.1"/>
    <property type="molecule type" value="Genomic_DNA"/>
</dbReference>
<dbReference type="AlphaFoldDB" id="A0A2R8AXB3"/>
<feature type="region of interest" description="Disordered" evidence="1">
    <location>
        <begin position="62"/>
        <end position="86"/>
    </location>
</feature>
<evidence type="ECO:0000313" key="3">
    <source>
        <dbReference type="Proteomes" id="UP000244904"/>
    </source>
</evidence>
<keyword evidence="3" id="KW-1185">Reference proteome</keyword>
<organism evidence="2 3">
    <name type="scientific">Pseudoprimorskyibacter insulae</name>
    <dbReference type="NCBI Taxonomy" id="1695997"/>
    <lineage>
        <taxon>Bacteria</taxon>
        <taxon>Pseudomonadati</taxon>
        <taxon>Pseudomonadota</taxon>
        <taxon>Alphaproteobacteria</taxon>
        <taxon>Rhodobacterales</taxon>
        <taxon>Paracoccaceae</taxon>
        <taxon>Pseudoprimorskyibacter</taxon>
    </lineage>
</organism>
<proteinExistence type="predicted"/>